<dbReference type="PROSITE" id="PS51662">
    <property type="entry name" value="BP_PHYTASE"/>
    <property type="match status" value="1"/>
</dbReference>
<accession>A0A4R6IWS5</accession>
<dbReference type="RefSeq" id="WP_133475036.1">
    <property type="nucleotide sequence ID" value="NZ_SNWP01000011.1"/>
</dbReference>
<sequence>MRLIISTSILCVALTACRNNIKEKEIVSTDTSAIKPLVVTDTVFDDSDDPAIWIDSMQPSNSMVIGTDKHKENGGLYVFNLQGKIDKKRSVTGLKRMNNVDIAYGLIINKQTVDIAVATERDKNSIRIFRLPDMQAIDNGGIPVFVNDSLRYPMGIALYKRPSDQSVFVIVGRKSGPSEGYLEQYLLTGNEKGMVTAKLIRKFGRFSGKKEIESIAVDNELGYVYYSDEQFGIRKYYADPEKGNDELAVFGQGDYKEDNEGISIYKFADGTGYILVSDQSANRFNIYPREGSKTNPNDHKRITSVLVSTNQSDGSDVTSVSLPGFKGGLFVAMSTDKTFQFYSWTSIAQKAGLREK</sequence>
<protein>
    <submittedName>
        <fullName evidence="2">3-phytase</fullName>
    </submittedName>
</protein>
<dbReference type="Gene3D" id="2.120.10.30">
    <property type="entry name" value="TolB, C-terminal domain"/>
    <property type="match status" value="1"/>
</dbReference>
<evidence type="ECO:0000313" key="2">
    <source>
        <dbReference type="EMBL" id="TDO27174.1"/>
    </source>
</evidence>
<dbReference type="InterPro" id="IPR011042">
    <property type="entry name" value="6-blade_b-propeller_TolB-like"/>
</dbReference>
<name>A0A4R6IWS5_9BACT</name>
<dbReference type="GO" id="GO:0016158">
    <property type="term" value="F:inositol hexakisphosphate 3-phosphatase activity"/>
    <property type="evidence" value="ECO:0007669"/>
    <property type="project" value="InterPro"/>
</dbReference>
<dbReference type="EMBL" id="SNWP01000011">
    <property type="protein sequence ID" value="TDO27174.1"/>
    <property type="molecule type" value="Genomic_DNA"/>
</dbReference>
<proteinExistence type="predicted"/>
<evidence type="ECO:0000259" key="1">
    <source>
        <dbReference type="PROSITE" id="PS51662"/>
    </source>
</evidence>
<dbReference type="Pfam" id="PF02333">
    <property type="entry name" value="Phytase"/>
    <property type="match status" value="1"/>
</dbReference>
<keyword evidence="3" id="KW-1185">Reference proteome</keyword>
<dbReference type="Proteomes" id="UP000295741">
    <property type="component" value="Unassembled WGS sequence"/>
</dbReference>
<dbReference type="AlphaFoldDB" id="A0A4R6IWS5"/>
<feature type="domain" description="BPP" evidence="1">
    <location>
        <begin position="24"/>
        <end position="351"/>
    </location>
</feature>
<evidence type="ECO:0000313" key="3">
    <source>
        <dbReference type="Proteomes" id="UP000295741"/>
    </source>
</evidence>
<comment type="caution">
    <text evidence="2">The sequence shown here is derived from an EMBL/GenBank/DDBJ whole genome shotgun (WGS) entry which is preliminary data.</text>
</comment>
<reference evidence="2 3" key="1">
    <citation type="submission" date="2019-03" db="EMBL/GenBank/DDBJ databases">
        <title>Genomic Encyclopedia of Archaeal and Bacterial Type Strains, Phase II (KMG-II): from individual species to whole genera.</title>
        <authorList>
            <person name="Goeker M."/>
        </authorList>
    </citation>
    <scope>NUCLEOTIDE SEQUENCE [LARGE SCALE GENOMIC DNA]</scope>
    <source>
        <strain evidence="2 3">DSM 28323</strain>
    </source>
</reference>
<dbReference type="OrthoDB" id="8696437at2"/>
<gene>
    <name evidence="2" type="ORF">BC659_2493</name>
</gene>
<organism evidence="2 3">
    <name type="scientific">Sediminibacterium goheungense</name>
    <dbReference type="NCBI Taxonomy" id="1086393"/>
    <lineage>
        <taxon>Bacteria</taxon>
        <taxon>Pseudomonadati</taxon>
        <taxon>Bacteroidota</taxon>
        <taxon>Chitinophagia</taxon>
        <taxon>Chitinophagales</taxon>
        <taxon>Chitinophagaceae</taxon>
        <taxon>Sediminibacterium</taxon>
    </lineage>
</organism>
<dbReference type="InterPro" id="IPR003431">
    <property type="entry name" value="B-propeller_Phytase"/>
</dbReference>
<dbReference type="PROSITE" id="PS51257">
    <property type="entry name" value="PROKAR_LIPOPROTEIN"/>
    <property type="match status" value="1"/>
</dbReference>
<dbReference type="SUPFAM" id="SSF50956">
    <property type="entry name" value="Thermostable phytase (3-phytase)"/>
    <property type="match status" value="1"/>
</dbReference>